<protein>
    <submittedName>
        <fullName evidence="1">Uncharacterized protein</fullName>
    </submittedName>
</protein>
<evidence type="ECO:0000313" key="2">
    <source>
        <dbReference type="Proteomes" id="UP000184693"/>
    </source>
</evidence>
<accession>A0A1N6K4B2</accession>
<evidence type="ECO:0000313" key="1">
    <source>
        <dbReference type="EMBL" id="SIO51156.1"/>
    </source>
</evidence>
<dbReference type="Proteomes" id="UP000184693">
    <property type="component" value="Unassembled WGS sequence"/>
</dbReference>
<organism evidence="1 2">
    <name type="scientific">Paraburkholderia phenazinium</name>
    <dbReference type="NCBI Taxonomy" id="60549"/>
    <lineage>
        <taxon>Bacteria</taxon>
        <taxon>Pseudomonadati</taxon>
        <taxon>Pseudomonadota</taxon>
        <taxon>Betaproteobacteria</taxon>
        <taxon>Burkholderiales</taxon>
        <taxon>Burkholderiaceae</taxon>
        <taxon>Paraburkholderia</taxon>
    </lineage>
</organism>
<dbReference type="EMBL" id="FSRM01000002">
    <property type="protein sequence ID" value="SIO51156.1"/>
    <property type="molecule type" value="Genomic_DNA"/>
</dbReference>
<gene>
    <name evidence="1" type="ORF">SAMN05444168_5934</name>
</gene>
<dbReference type="AlphaFoldDB" id="A0A1N6K4B2"/>
<reference evidence="1 2" key="1">
    <citation type="submission" date="2016-11" db="EMBL/GenBank/DDBJ databases">
        <authorList>
            <person name="Jaros S."/>
            <person name="Januszkiewicz K."/>
            <person name="Wedrychowicz H."/>
        </authorList>
    </citation>
    <scope>NUCLEOTIDE SEQUENCE [LARGE SCALE GENOMIC DNA]</scope>
    <source>
        <strain evidence="1 2">GAS86</strain>
    </source>
</reference>
<sequence length="58" mass="6273">MYEKPKLCASGHSFGFCIEGKDVGPPMEIKFHELPTNCQVAETKVCAKTCLVGHPPAP</sequence>
<name>A0A1N6K4B2_9BURK</name>
<proteinExistence type="predicted"/>